<dbReference type="Gene3D" id="3.40.50.300">
    <property type="entry name" value="P-loop containing nucleotide triphosphate hydrolases"/>
    <property type="match status" value="1"/>
</dbReference>
<evidence type="ECO:0000256" key="3">
    <source>
        <dbReference type="ARBA" id="ARBA00022741"/>
    </source>
</evidence>
<keyword evidence="2" id="KW-0545">Nucleotide biosynthesis</keyword>
<dbReference type="PRINTS" id="PR00094">
    <property type="entry name" value="ADENYLTKNASE"/>
</dbReference>
<name>A0ABQ2EPP9_9DEIO</name>
<evidence type="ECO:0000313" key="8">
    <source>
        <dbReference type="Proteomes" id="UP000647587"/>
    </source>
</evidence>
<evidence type="ECO:0000256" key="1">
    <source>
        <dbReference type="ARBA" id="ARBA00022679"/>
    </source>
</evidence>
<comment type="similarity">
    <text evidence="5">Belongs to the adenylate kinase family.</text>
</comment>
<keyword evidence="8" id="KW-1185">Reference proteome</keyword>
<comment type="subcellular location">
    <subcellularLocation>
        <location evidence="6">Cytoplasm</location>
    </subcellularLocation>
</comment>
<dbReference type="EMBL" id="BMPP01000004">
    <property type="protein sequence ID" value="GGK19568.1"/>
    <property type="molecule type" value="Genomic_DNA"/>
</dbReference>
<dbReference type="Pfam" id="PF00406">
    <property type="entry name" value="ADK"/>
    <property type="match status" value="1"/>
</dbReference>
<comment type="caution">
    <text evidence="7">The sequence shown here is derived from an EMBL/GenBank/DDBJ whole genome shotgun (WGS) entry which is preliminary data.</text>
</comment>
<reference evidence="8" key="1">
    <citation type="journal article" date="2019" name="Int. J. Syst. Evol. Microbiol.">
        <title>The Global Catalogue of Microorganisms (GCM) 10K type strain sequencing project: providing services to taxonomists for standard genome sequencing and annotation.</title>
        <authorList>
            <consortium name="The Broad Institute Genomics Platform"/>
            <consortium name="The Broad Institute Genome Sequencing Center for Infectious Disease"/>
            <person name="Wu L."/>
            <person name="Ma J."/>
        </authorList>
    </citation>
    <scope>NUCLEOTIDE SEQUENCE [LARGE SCALE GENOMIC DNA]</scope>
    <source>
        <strain evidence="8">JCM 30331</strain>
    </source>
</reference>
<evidence type="ECO:0000256" key="4">
    <source>
        <dbReference type="ARBA" id="ARBA00022777"/>
    </source>
</evidence>
<dbReference type="RefSeq" id="WP_189005378.1">
    <property type="nucleotide sequence ID" value="NZ_BMPP01000004.1"/>
</dbReference>
<accession>A0ABQ2EPP9</accession>
<dbReference type="InterPro" id="IPR000850">
    <property type="entry name" value="Adenylat/UMP-CMP_kin"/>
</dbReference>
<sequence length="176" mass="19121">MGDTHQMLELRVHAPRGELMVLGPSPTLKTNLTHDAPQTPLVNPPCAASVPCTTGACAKRGGRWALDGYPRQVGAAEHLLRPLDSLDFPVLKVVHLQLIDNEVMRRLLHRGREDDTPESVEKRLAVYREEVLSAVTYLRGALPEGTVVEVDALTPGLDAEAGAEEVKRRVLQAVAG</sequence>
<keyword evidence="3 6" id="KW-0547">Nucleotide-binding</keyword>
<evidence type="ECO:0000256" key="2">
    <source>
        <dbReference type="ARBA" id="ARBA00022727"/>
    </source>
</evidence>
<dbReference type="SUPFAM" id="SSF52540">
    <property type="entry name" value="P-loop containing nucleoside triphosphate hydrolases"/>
    <property type="match status" value="1"/>
</dbReference>
<organism evidence="7 8">
    <name type="scientific">Deinococcus malanensis</name>
    <dbReference type="NCBI Taxonomy" id="1706855"/>
    <lineage>
        <taxon>Bacteria</taxon>
        <taxon>Thermotogati</taxon>
        <taxon>Deinococcota</taxon>
        <taxon>Deinococci</taxon>
        <taxon>Deinococcales</taxon>
        <taxon>Deinococcaceae</taxon>
        <taxon>Deinococcus</taxon>
    </lineage>
</organism>
<evidence type="ECO:0000256" key="6">
    <source>
        <dbReference type="RuleBase" id="RU003331"/>
    </source>
</evidence>
<dbReference type="InterPro" id="IPR027417">
    <property type="entry name" value="P-loop_NTPase"/>
</dbReference>
<protein>
    <recommendedName>
        <fullName evidence="6">Adenylate kinase</fullName>
        <ecNumber evidence="6">2.7.4.3</ecNumber>
    </recommendedName>
</protein>
<comment type="subunit">
    <text evidence="6">Monomer.</text>
</comment>
<keyword evidence="1 5" id="KW-0808">Transferase</keyword>
<evidence type="ECO:0000313" key="7">
    <source>
        <dbReference type="EMBL" id="GGK19568.1"/>
    </source>
</evidence>
<keyword evidence="6" id="KW-0067">ATP-binding</keyword>
<gene>
    <name evidence="7" type="ORF">GCM10008955_11270</name>
</gene>
<dbReference type="EC" id="2.7.4.3" evidence="6"/>
<proteinExistence type="inferred from homology"/>
<keyword evidence="4 5" id="KW-0418">Kinase</keyword>
<comment type="catalytic activity">
    <reaction evidence="6">
        <text>AMP + ATP = 2 ADP</text>
        <dbReference type="Rhea" id="RHEA:12973"/>
        <dbReference type="ChEBI" id="CHEBI:30616"/>
        <dbReference type="ChEBI" id="CHEBI:456215"/>
        <dbReference type="ChEBI" id="CHEBI:456216"/>
        <dbReference type="EC" id="2.7.4.3"/>
    </reaction>
</comment>
<dbReference type="Proteomes" id="UP000647587">
    <property type="component" value="Unassembled WGS sequence"/>
</dbReference>
<evidence type="ECO:0000256" key="5">
    <source>
        <dbReference type="RuleBase" id="RU003330"/>
    </source>
</evidence>